<evidence type="ECO:0000256" key="3">
    <source>
        <dbReference type="ARBA" id="ARBA00022691"/>
    </source>
</evidence>
<evidence type="ECO:0000256" key="1">
    <source>
        <dbReference type="ARBA" id="ARBA00022603"/>
    </source>
</evidence>
<dbReference type="EMBL" id="CP032509">
    <property type="protein sequence ID" value="AZN73282.1"/>
    <property type="molecule type" value="Genomic_DNA"/>
</dbReference>
<organism evidence="4 5">
    <name type="scientific">Georhizobium profundi</name>
    <dbReference type="NCBI Taxonomy" id="2341112"/>
    <lineage>
        <taxon>Bacteria</taxon>
        <taxon>Pseudomonadati</taxon>
        <taxon>Pseudomonadota</taxon>
        <taxon>Alphaproteobacteria</taxon>
        <taxon>Hyphomicrobiales</taxon>
        <taxon>Rhizobiaceae</taxon>
        <taxon>Georhizobium</taxon>
    </lineage>
</organism>
<gene>
    <name evidence="4" type="ORF">D5400_20080</name>
</gene>
<dbReference type="Gene3D" id="3.40.50.150">
    <property type="entry name" value="Vaccinia Virus protein VP39"/>
    <property type="match status" value="1"/>
</dbReference>
<dbReference type="SUPFAM" id="SSF53335">
    <property type="entry name" value="S-adenosyl-L-methionine-dependent methyltransferases"/>
    <property type="match status" value="1"/>
</dbReference>
<dbReference type="PANTHER" id="PTHR43464:SF19">
    <property type="entry name" value="UBIQUINONE BIOSYNTHESIS O-METHYLTRANSFERASE, MITOCHONDRIAL"/>
    <property type="match status" value="1"/>
</dbReference>
<dbReference type="Pfam" id="PF05401">
    <property type="entry name" value="NodS"/>
    <property type="match status" value="1"/>
</dbReference>
<dbReference type="KEGG" id="abaw:D5400_20080"/>
<keyword evidence="5" id="KW-1185">Reference proteome</keyword>
<name>A0A3Q8XR18_9HYPH</name>
<dbReference type="Proteomes" id="UP000268192">
    <property type="component" value="Chromosome"/>
</dbReference>
<evidence type="ECO:0000256" key="2">
    <source>
        <dbReference type="ARBA" id="ARBA00022679"/>
    </source>
</evidence>
<protein>
    <submittedName>
        <fullName evidence="4">Methyltransferase domain-containing protein</fullName>
    </submittedName>
</protein>
<sequence>MARPINLDGFENLFQCDPDPWDYETSAFEAHKRSVLLRHAGLSPRGRVLELACANGVTTQALMNVGLRVTALDGSLTAISQAQARLGKISRLRLLHANLPEGMPKERFDLIVVSEIVYYLGSIAARQLAKSVANRVAPGGRVVVLHHHLNFPDASVNPEHAHRDFVRLLRKRMTLVRSARTGRFCVAALVAGHRH</sequence>
<evidence type="ECO:0000313" key="5">
    <source>
        <dbReference type="Proteomes" id="UP000268192"/>
    </source>
</evidence>
<dbReference type="GO" id="GO:0009312">
    <property type="term" value="P:oligosaccharide biosynthetic process"/>
    <property type="evidence" value="ECO:0007669"/>
    <property type="project" value="InterPro"/>
</dbReference>
<dbReference type="CDD" id="cd02440">
    <property type="entry name" value="AdoMet_MTases"/>
    <property type="match status" value="1"/>
</dbReference>
<dbReference type="PANTHER" id="PTHR43464">
    <property type="entry name" value="METHYLTRANSFERASE"/>
    <property type="match status" value="1"/>
</dbReference>
<proteinExistence type="predicted"/>
<dbReference type="GO" id="GO:0008757">
    <property type="term" value="F:S-adenosylmethionine-dependent methyltransferase activity"/>
    <property type="evidence" value="ECO:0007669"/>
    <property type="project" value="InterPro"/>
</dbReference>
<reference evidence="4 5" key="1">
    <citation type="submission" date="2018-09" db="EMBL/GenBank/DDBJ databases">
        <title>Marinorhizobium profundi gen. nov., sp. nov., isolated from a deep-sea sediment sample from the New Britain Trench and proposal of Marinorhizobiaceae fam. nov. in the order Rhizobiales of the class Alphaproteobacteria.</title>
        <authorList>
            <person name="Cao J."/>
        </authorList>
    </citation>
    <scope>NUCLEOTIDE SEQUENCE [LARGE SCALE GENOMIC DNA]</scope>
    <source>
        <strain evidence="4 5">WS11</strain>
    </source>
</reference>
<evidence type="ECO:0000313" key="4">
    <source>
        <dbReference type="EMBL" id="AZN73282.1"/>
    </source>
</evidence>
<dbReference type="InterPro" id="IPR029063">
    <property type="entry name" value="SAM-dependent_MTases_sf"/>
</dbReference>
<dbReference type="InterPro" id="IPR008715">
    <property type="entry name" value="SAM-MeTfrase_NodS-like"/>
</dbReference>
<keyword evidence="1 4" id="KW-0489">Methyltransferase</keyword>
<accession>A0A3Q8XR18</accession>
<keyword evidence="2 4" id="KW-0808">Transferase</keyword>
<keyword evidence="3" id="KW-0949">S-adenosyl-L-methionine</keyword>
<dbReference type="GO" id="GO:0032259">
    <property type="term" value="P:methylation"/>
    <property type="evidence" value="ECO:0007669"/>
    <property type="project" value="UniProtKB-KW"/>
</dbReference>
<dbReference type="AlphaFoldDB" id="A0A3Q8XR18"/>